<dbReference type="SUPFAM" id="SSF103473">
    <property type="entry name" value="MFS general substrate transporter"/>
    <property type="match status" value="1"/>
</dbReference>
<proteinExistence type="predicted"/>
<dbReference type="GO" id="GO:0061513">
    <property type="term" value="F:glucose 6-phosphate:phosphate antiporter activity"/>
    <property type="evidence" value="ECO:0007669"/>
    <property type="project" value="TreeGrafter"/>
</dbReference>
<evidence type="ECO:0000256" key="4">
    <source>
        <dbReference type="ARBA" id="ARBA00023136"/>
    </source>
</evidence>
<feature type="transmembrane region" description="Helical" evidence="5">
    <location>
        <begin position="187"/>
        <end position="211"/>
    </location>
</feature>
<name>A0A6P3S2J1_PTEVA</name>
<dbReference type="Gene3D" id="1.20.1250.20">
    <property type="entry name" value="MFS general substrate transporter like domains"/>
    <property type="match status" value="1"/>
</dbReference>
<keyword evidence="4 5" id="KW-0472">Membrane</keyword>
<reference evidence="7" key="1">
    <citation type="submission" date="2025-08" db="UniProtKB">
        <authorList>
            <consortium name="RefSeq"/>
        </authorList>
    </citation>
    <scope>IDENTIFICATION</scope>
    <source>
        <tissue evidence="7">Kidney</tissue>
    </source>
</reference>
<dbReference type="PANTHER" id="PTHR43184:SF11">
    <property type="entry name" value="GLUCOSE-6-PHOSPHATE EXCHANGER SLC37A1"/>
    <property type="match status" value="1"/>
</dbReference>
<feature type="transmembrane region" description="Helical" evidence="5">
    <location>
        <begin position="91"/>
        <end position="112"/>
    </location>
</feature>
<dbReference type="RefSeq" id="XP_011384071.2">
    <property type="nucleotide sequence ID" value="XM_011385769.2"/>
</dbReference>
<sequence>NDYENSIHGVSKAPGGQPSRWEFWPRFGPVDGSPSLLSPHGPRRQDPEVQCLLLADGKHSAHQSHVVILPGNGGSGMAAISFVGALKIPGVIEFSLCLLFAKLVSYTFLFWLPLYITNVDHLDVKKAGELSTLFDVGGIFGGILAGVISDRLEKRASTCGLMLLLAAPTLYVFSAVSRMGLEATVAMLLLSGALVSGPYALITTAVSADLVSGCASHRGAQGWLWWAPLPFVTVTVSMSKTVCLHKHRLLRVTSTYAIAVVFEFGYGWFRPTHRVYLRVLLRLQNNTVAPQVMEASTCGDTCAQLHSGKGLSGPGPRDHALVRGSVRVGCAHFHVSFLDHECVVEHGRVRPEGWGVRPGPGRPPHHLLVSGAALGPLLAGLLSPSGWTNVFYMLMFADACALLVSRPALNPGRPPRAALRCRPDVGDASARGPLQLFGKLGL</sequence>
<dbReference type="KEGG" id="pvp:105309588"/>
<accession>A0A6P3S2J1</accession>
<evidence type="ECO:0000313" key="7">
    <source>
        <dbReference type="RefSeq" id="XP_011384071.2"/>
    </source>
</evidence>
<evidence type="ECO:0000256" key="5">
    <source>
        <dbReference type="SAM" id="Phobius"/>
    </source>
</evidence>
<dbReference type="GO" id="GO:0035435">
    <property type="term" value="P:phosphate ion transmembrane transport"/>
    <property type="evidence" value="ECO:0007669"/>
    <property type="project" value="TreeGrafter"/>
</dbReference>
<keyword evidence="6" id="KW-1185">Reference proteome</keyword>
<dbReference type="Proteomes" id="UP000515202">
    <property type="component" value="Unplaced"/>
</dbReference>
<feature type="transmembrane region" description="Helical" evidence="5">
    <location>
        <begin position="132"/>
        <end position="149"/>
    </location>
</feature>
<dbReference type="OrthoDB" id="3639251at2759"/>
<evidence type="ECO:0000313" key="6">
    <source>
        <dbReference type="Proteomes" id="UP000515202"/>
    </source>
</evidence>
<comment type="subcellular location">
    <subcellularLocation>
        <location evidence="1">Membrane</location>
        <topology evidence="1">Multi-pass membrane protein</topology>
    </subcellularLocation>
</comment>
<feature type="non-terminal residue" evidence="7">
    <location>
        <position position="1"/>
    </location>
</feature>
<evidence type="ECO:0000256" key="3">
    <source>
        <dbReference type="ARBA" id="ARBA00022989"/>
    </source>
</evidence>
<feature type="transmembrane region" description="Helical" evidence="5">
    <location>
        <begin position="223"/>
        <end position="242"/>
    </location>
</feature>
<keyword evidence="3 5" id="KW-1133">Transmembrane helix</keyword>
<feature type="transmembrane region" description="Helical" evidence="5">
    <location>
        <begin position="248"/>
        <end position="269"/>
    </location>
</feature>
<evidence type="ECO:0000256" key="1">
    <source>
        <dbReference type="ARBA" id="ARBA00004141"/>
    </source>
</evidence>
<keyword evidence="2 5" id="KW-0812">Transmembrane</keyword>
<evidence type="ECO:0000256" key="2">
    <source>
        <dbReference type="ARBA" id="ARBA00022692"/>
    </source>
</evidence>
<dbReference type="AlphaFoldDB" id="A0A6P3S2J1"/>
<protein>
    <submittedName>
        <fullName evidence="7">Uncharacterized protein LOC105309588</fullName>
    </submittedName>
</protein>
<dbReference type="PANTHER" id="PTHR43184">
    <property type="entry name" value="MAJOR FACILITATOR SUPERFAMILY TRANSPORTER 16, ISOFORM B"/>
    <property type="match status" value="1"/>
</dbReference>
<gene>
    <name evidence="7" type="primary">LOC105309588</name>
</gene>
<dbReference type="GO" id="GO:0005789">
    <property type="term" value="C:endoplasmic reticulum membrane"/>
    <property type="evidence" value="ECO:0007669"/>
    <property type="project" value="TreeGrafter"/>
</dbReference>
<dbReference type="GeneID" id="105309588"/>
<organism evidence="6 7">
    <name type="scientific">Pteropus vampyrus</name>
    <name type="common">Large flying fox</name>
    <dbReference type="NCBI Taxonomy" id="132908"/>
    <lineage>
        <taxon>Eukaryota</taxon>
        <taxon>Metazoa</taxon>
        <taxon>Chordata</taxon>
        <taxon>Craniata</taxon>
        <taxon>Vertebrata</taxon>
        <taxon>Euteleostomi</taxon>
        <taxon>Mammalia</taxon>
        <taxon>Eutheria</taxon>
        <taxon>Laurasiatheria</taxon>
        <taxon>Chiroptera</taxon>
        <taxon>Yinpterochiroptera</taxon>
        <taxon>Pteropodoidea</taxon>
        <taxon>Pteropodidae</taxon>
        <taxon>Pteropodinae</taxon>
        <taxon>Pteropus</taxon>
    </lineage>
</organism>
<dbReference type="InterPro" id="IPR036259">
    <property type="entry name" value="MFS_trans_sf"/>
</dbReference>